<evidence type="ECO:0000256" key="1">
    <source>
        <dbReference type="SAM" id="MobiDB-lite"/>
    </source>
</evidence>
<feature type="non-terminal residue" evidence="2">
    <location>
        <position position="1"/>
    </location>
</feature>
<accession>A0A392V844</accession>
<dbReference type="AlphaFoldDB" id="A0A392V844"/>
<proteinExistence type="predicted"/>
<sequence length="53" mass="5626">GAAVKRFSAYQHQQDKKSTSPHGWRKFTSAAASCNLTGCDCRNPAPSNKGGVC</sequence>
<dbReference type="Proteomes" id="UP000265520">
    <property type="component" value="Unassembled WGS sequence"/>
</dbReference>
<evidence type="ECO:0000313" key="2">
    <source>
        <dbReference type="EMBL" id="MCI83005.1"/>
    </source>
</evidence>
<keyword evidence="3" id="KW-1185">Reference proteome</keyword>
<evidence type="ECO:0000313" key="3">
    <source>
        <dbReference type="Proteomes" id="UP000265520"/>
    </source>
</evidence>
<reference evidence="2 3" key="1">
    <citation type="journal article" date="2018" name="Front. Plant Sci.">
        <title>Red Clover (Trifolium pratense) and Zigzag Clover (T. medium) - A Picture of Genomic Similarities and Differences.</title>
        <authorList>
            <person name="Dluhosova J."/>
            <person name="Istvanek J."/>
            <person name="Nedelnik J."/>
            <person name="Repkova J."/>
        </authorList>
    </citation>
    <scope>NUCLEOTIDE SEQUENCE [LARGE SCALE GENOMIC DNA]</scope>
    <source>
        <strain evidence="3">cv. 10/8</strain>
        <tissue evidence="2">Leaf</tissue>
    </source>
</reference>
<protein>
    <submittedName>
        <fullName evidence="2">Uncharacterized protein</fullName>
    </submittedName>
</protein>
<name>A0A392V844_9FABA</name>
<organism evidence="2 3">
    <name type="scientific">Trifolium medium</name>
    <dbReference type="NCBI Taxonomy" id="97028"/>
    <lineage>
        <taxon>Eukaryota</taxon>
        <taxon>Viridiplantae</taxon>
        <taxon>Streptophyta</taxon>
        <taxon>Embryophyta</taxon>
        <taxon>Tracheophyta</taxon>
        <taxon>Spermatophyta</taxon>
        <taxon>Magnoliopsida</taxon>
        <taxon>eudicotyledons</taxon>
        <taxon>Gunneridae</taxon>
        <taxon>Pentapetalae</taxon>
        <taxon>rosids</taxon>
        <taxon>fabids</taxon>
        <taxon>Fabales</taxon>
        <taxon>Fabaceae</taxon>
        <taxon>Papilionoideae</taxon>
        <taxon>50 kb inversion clade</taxon>
        <taxon>NPAAA clade</taxon>
        <taxon>Hologalegina</taxon>
        <taxon>IRL clade</taxon>
        <taxon>Trifolieae</taxon>
        <taxon>Trifolium</taxon>
    </lineage>
</organism>
<comment type="caution">
    <text evidence="2">The sequence shown here is derived from an EMBL/GenBank/DDBJ whole genome shotgun (WGS) entry which is preliminary data.</text>
</comment>
<dbReference type="EMBL" id="LXQA011056501">
    <property type="protein sequence ID" value="MCI83005.1"/>
    <property type="molecule type" value="Genomic_DNA"/>
</dbReference>
<feature type="region of interest" description="Disordered" evidence="1">
    <location>
        <begin position="1"/>
        <end position="24"/>
    </location>
</feature>